<feature type="binding site" evidence="8">
    <location>
        <position position="59"/>
    </location>
    <ligand>
        <name>Zn(2+)</name>
        <dbReference type="ChEBI" id="CHEBI:29105"/>
        <note>catalytic</note>
    </ligand>
</feature>
<evidence type="ECO:0000256" key="5">
    <source>
        <dbReference type="ARBA" id="ARBA00022801"/>
    </source>
</evidence>
<comment type="similarity">
    <text evidence="1">Belongs to the cytidine and deoxycytidylate deaminase family. ADAT2 subfamily.</text>
</comment>
<dbReference type="FunFam" id="3.40.140.10:FF:000005">
    <property type="entry name" value="tRNA-specific adenosine deaminase"/>
    <property type="match status" value="1"/>
</dbReference>
<comment type="caution">
    <text evidence="10">The sequence shown here is derived from an EMBL/GenBank/DDBJ whole genome shotgun (WGS) entry which is preliminary data.</text>
</comment>
<comment type="subunit">
    <text evidence="2 8">Homodimer.</text>
</comment>
<proteinExistence type="inferred from homology"/>
<dbReference type="SUPFAM" id="SSF53927">
    <property type="entry name" value="Cytidine deaminase-like"/>
    <property type="match status" value="1"/>
</dbReference>
<feature type="binding site" evidence="8">
    <location>
        <position position="89"/>
    </location>
    <ligand>
        <name>Zn(2+)</name>
        <dbReference type="ChEBI" id="CHEBI:29105"/>
        <note>catalytic</note>
    </ligand>
</feature>
<dbReference type="PROSITE" id="PS00903">
    <property type="entry name" value="CYT_DCMP_DEAMINASES_1"/>
    <property type="match status" value="1"/>
</dbReference>
<dbReference type="PANTHER" id="PTHR11079:SF202">
    <property type="entry name" value="TRNA-SPECIFIC ADENOSINE DEAMINASE"/>
    <property type="match status" value="1"/>
</dbReference>
<dbReference type="PANTHER" id="PTHR11079">
    <property type="entry name" value="CYTOSINE DEAMINASE FAMILY MEMBER"/>
    <property type="match status" value="1"/>
</dbReference>
<evidence type="ECO:0000313" key="10">
    <source>
        <dbReference type="EMBL" id="TDT42978.1"/>
    </source>
</evidence>
<keyword evidence="4 8" id="KW-0479">Metal-binding</keyword>
<comment type="catalytic activity">
    <reaction evidence="7 8">
        <text>adenosine(34) in tRNA + H2O + H(+) = inosine(34) in tRNA + NH4(+)</text>
        <dbReference type="Rhea" id="RHEA:43168"/>
        <dbReference type="Rhea" id="RHEA-COMP:10373"/>
        <dbReference type="Rhea" id="RHEA-COMP:10374"/>
        <dbReference type="ChEBI" id="CHEBI:15377"/>
        <dbReference type="ChEBI" id="CHEBI:15378"/>
        <dbReference type="ChEBI" id="CHEBI:28938"/>
        <dbReference type="ChEBI" id="CHEBI:74411"/>
        <dbReference type="ChEBI" id="CHEBI:82852"/>
        <dbReference type="EC" id="3.5.4.33"/>
    </reaction>
</comment>
<feature type="active site" description="Proton donor" evidence="8">
    <location>
        <position position="61"/>
    </location>
</feature>
<dbReference type="AlphaFoldDB" id="A0A4V3EQX8"/>
<evidence type="ECO:0000256" key="7">
    <source>
        <dbReference type="ARBA" id="ARBA00048045"/>
    </source>
</evidence>
<dbReference type="Gene3D" id="3.40.140.10">
    <property type="entry name" value="Cytidine Deaminase, domain 2"/>
    <property type="match status" value="1"/>
</dbReference>
<dbReference type="CDD" id="cd01285">
    <property type="entry name" value="nucleoside_deaminase"/>
    <property type="match status" value="1"/>
</dbReference>
<evidence type="ECO:0000256" key="8">
    <source>
        <dbReference type="HAMAP-Rule" id="MF_00972"/>
    </source>
</evidence>
<dbReference type="EMBL" id="SOAX01000002">
    <property type="protein sequence ID" value="TDT42978.1"/>
    <property type="molecule type" value="Genomic_DNA"/>
</dbReference>
<feature type="binding site" evidence="8">
    <location>
        <position position="92"/>
    </location>
    <ligand>
        <name>Zn(2+)</name>
        <dbReference type="ChEBI" id="CHEBI:29105"/>
        <note>catalytic</note>
    </ligand>
</feature>
<dbReference type="RefSeq" id="WP_279591373.1">
    <property type="nucleotide sequence ID" value="NZ_SOAX01000002.1"/>
</dbReference>
<evidence type="ECO:0000256" key="2">
    <source>
        <dbReference type="ARBA" id="ARBA00011738"/>
    </source>
</evidence>
<keyword evidence="5 8" id="KW-0378">Hydrolase</keyword>
<dbReference type="GO" id="GO:0052717">
    <property type="term" value="F:tRNA-specific adenosine-34 deaminase activity"/>
    <property type="evidence" value="ECO:0007669"/>
    <property type="project" value="UniProtKB-UniRule"/>
</dbReference>
<feature type="domain" description="CMP/dCMP-type deaminase" evidence="9">
    <location>
        <begin position="8"/>
        <end position="118"/>
    </location>
</feature>
<dbReference type="EC" id="3.5.4.33" evidence="8"/>
<dbReference type="PROSITE" id="PS51747">
    <property type="entry name" value="CYT_DCMP_DEAMINASES_2"/>
    <property type="match status" value="1"/>
</dbReference>
<gene>
    <name evidence="8" type="primary">tadA</name>
    <name evidence="10" type="ORF">DES49_0782</name>
</gene>
<dbReference type="GO" id="GO:0008270">
    <property type="term" value="F:zinc ion binding"/>
    <property type="evidence" value="ECO:0007669"/>
    <property type="project" value="UniProtKB-UniRule"/>
</dbReference>
<accession>A0A4V3EQX8</accession>
<keyword evidence="6 8" id="KW-0862">Zinc</keyword>
<reference evidence="10 11" key="1">
    <citation type="submission" date="2019-03" db="EMBL/GenBank/DDBJ databases">
        <title>Genomic Encyclopedia of Type Strains, Phase IV (KMG-IV): sequencing the most valuable type-strain genomes for metagenomic binning, comparative biology and taxonomic classification.</title>
        <authorList>
            <person name="Goeker M."/>
        </authorList>
    </citation>
    <scope>NUCLEOTIDE SEQUENCE [LARGE SCALE GENOMIC DNA]</scope>
    <source>
        <strain evidence="10 11">DSM 15505</strain>
    </source>
</reference>
<organism evidence="10 11">
    <name type="scientific">Halospina denitrificans</name>
    <dbReference type="NCBI Taxonomy" id="332522"/>
    <lineage>
        <taxon>Bacteria</taxon>
        <taxon>Pseudomonadati</taxon>
        <taxon>Pseudomonadota</taxon>
        <taxon>Gammaproteobacteria</taxon>
        <taxon>Halospina</taxon>
    </lineage>
</organism>
<dbReference type="Pfam" id="PF00383">
    <property type="entry name" value="dCMP_cyt_deam_1"/>
    <property type="match status" value="1"/>
</dbReference>
<comment type="cofactor">
    <cofactor evidence="8">
        <name>Zn(2+)</name>
        <dbReference type="ChEBI" id="CHEBI:29105"/>
    </cofactor>
    <text evidence="8">Binds 1 zinc ion per subunit.</text>
</comment>
<keyword evidence="11" id="KW-1185">Reference proteome</keyword>
<dbReference type="HAMAP" id="MF_00972">
    <property type="entry name" value="tRNA_aden_deaminase"/>
    <property type="match status" value="1"/>
</dbReference>
<evidence type="ECO:0000256" key="3">
    <source>
        <dbReference type="ARBA" id="ARBA00022694"/>
    </source>
</evidence>
<keyword evidence="3 8" id="KW-0819">tRNA processing</keyword>
<dbReference type="Proteomes" id="UP000295830">
    <property type="component" value="Unassembled WGS sequence"/>
</dbReference>
<evidence type="ECO:0000256" key="4">
    <source>
        <dbReference type="ARBA" id="ARBA00022723"/>
    </source>
</evidence>
<evidence type="ECO:0000256" key="1">
    <source>
        <dbReference type="ARBA" id="ARBA00010669"/>
    </source>
</evidence>
<dbReference type="InterPro" id="IPR002125">
    <property type="entry name" value="CMP_dCMP_dom"/>
</dbReference>
<evidence type="ECO:0000256" key="6">
    <source>
        <dbReference type="ARBA" id="ARBA00022833"/>
    </source>
</evidence>
<dbReference type="InterPro" id="IPR016193">
    <property type="entry name" value="Cytidine_deaminase-like"/>
</dbReference>
<dbReference type="InterPro" id="IPR016192">
    <property type="entry name" value="APOBEC/CMP_deaminase_Zn-bd"/>
</dbReference>
<dbReference type="InterPro" id="IPR028883">
    <property type="entry name" value="tRNA_aden_deaminase"/>
</dbReference>
<dbReference type="NCBIfam" id="NF008113">
    <property type="entry name" value="PRK10860.1"/>
    <property type="match status" value="1"/>
</dbReference>
<evidence type="ECO:0000259" key="9">
    <source>
        <dbReference type="PROSITE" id="PS51747"/>
    </source>
</evidence>
<comment type="function">
    <text evidence="8">Catalyzes the deamination of adenosine to inosine at the wobble position 34 of tRNA(Arg2).</text>
</comment>
<dbReference type="GO" id="GO:0002100">
    <property type="term" value="P:tRNA wobble adenosine to inosine editing"/>
    <property type="evidence" value="ECO:0007669"/>
    <property type="project" value="UniProtKB-UniRule"/>
</dbReference>
<evidence type="ECO:0000313" key="11">
    <source>
        <dbReference type="Proteomes" id="UP000295830"/>
    </source>
</evidence>
<sequence>MTAASTPDADRYWMRRALSLAEQAAEYGEVPVGAVVVLDGELIGTGFNAPISGHDPTAHAEVRALRDAAATLGNYRLQGASLYVTIEPCTMCAGALVHARISRLVFGAREPKAGIIRSRDRLLEHAHFNWRVEVLEGVLEEQCRQQLTDFFAQRRAAKKADRLRMKGDEQ</sequence>
<protein>
    <recommendedName>
        <fullName evidence="8">tRNA-specific adenosine deaminase</fullName>
        <ecNumber evidence="8">3.5.4.33</ecNumber>
    </recommendedName>
</protein>
<name>A0A4V3EQX8_9GAMM</name>